<accession>A0A926ZEV3</accession>
<keyword evidence="1" id="KW-0732">Signal</keyword>
<keyword evidence="4" id="KW-1185">Reference proteome</keyword>
<dbReference type="InterPro" id="IPR024983">
    <property type="entry name" value="CHAT_dom"/>
</dbReference>
<dbReference type="RefSeq" id="WP_190462052.1">
    <property type="nucleotide sequence ID" value="NZ_JACJPW010000005.1"/>
</dbReference>
<dbReference type="AlphaFoldDB" id="A0A926ZEV3"/>
<feature type="chain" id="PRO_5036942710" evidence="1">
    <location>
        <begin position="21"/>
        <end position="802"/>
    </location>
</feature>
<reference evidence="3" key="1">
    <citation type="journal article" date="2015" name="ISME J.">
        <title>Draft Genome Sequence of Streptomyces incarnatus NRRL8089, which Produces the Nucleoside Antibiotic Sinefungin.</title>
        <authorList>
            <person name="Oshima K."/>
            <person name="Hattori M."/>
            <person name="Shimizu H."/>
            <person name="Fukuda K."/>
            <person name="Nemoto M."/>
            <person name="Inagaki K."/>
            <person name="Tamura T."/>
        </authorList>
    </citation>
    <scope>NUCLEOTIDE SEQUENCE</scope>
    <source>
        <strain evidence="3">FACHB-1375</strain>
    </source>
</reference>
<gene>
    <name evidence="3" type="ORF">H6G03_03325</name>
</gene>
<reference evidence="3" key="2">
    <citation type="submission" date="2020-08" db="EMBL/GenBank/DDBJ databases">
        <authorList>
            <person name="Chen M."/>
            <person name="Teng W."/>
            <person name="Zhao L."/>
            <person name="Hu C."/>
            <person name="Zhou Y."/>
            <person name="Han B."/>
            <person name="Song L."/>
            <person name="Shu W."/>
        </authorList>
    </citation>
    <scope>NUCLEOTIDE SEQUENCE</scope>
    <source>
        <strain evidence="3">FACHB-1375</strain>
    </source>
</reference>
<proteinExistence type="predicted"/>
<comment type="caution">
    <text evidence="3">The sequence shown here is derived from an EMBL/GenBank/DDBJ whole genome shotgun (WGS) entry which is preliminary data.</text>
</comment>
<dbReference type="InterPro" id="IPR011990">
    <property type="entry name" value="TPR-like_helical_dom_sf"/>
</dbReference>
<name>A0A926ZEV3_9CYAN</name>
<dbReference type="EMBL" id="JACJPW010000005">
    <property type="protein sequence ID" value="MBD2180155.1"/>
    <property type="molecule type" value="Genomic_DNA"/>
</dbReference>
<dbReference type="PANTHER" id="PTHR10098">
    <property type="entry name" value="RAPSYN-RELATED"/>
    <property type="match status" value="1"/>
</dbReference>
<evidence type="ECO:0000313" key="3">
    <source>
        <dbReference type="EMBL" id="MBD2180155.1"/>
    </source>
</evidence>
<evidence type="ECO:0000256" key="1">
    <source>
        <dbReference type="SAM" id="SignalP"/>
    </source>
</evidence>
<protein>
    <submittedName>
        <fullName evidence="3">CHAT domain-containing protein</fullName>
    </submittedName>
</protein>
<feature type="signal peptide" evidence="1">
    <location>
        <begin position="1"/>
        <end position="20"/>
    </location>
</feature>
<evidence type="ECO:0000313" key="4">
    <source>
        <dbReference type="Proteomes" id="UP000641646"/>
    </source>
</evidence>
<organism evidence="3 4">
    <name type="scientific">Aerosakkonema funiforme FACHB-1375</name>
    <dbReference type="NCBI Taxonomy" id="2949571"/>
    <lineage>
        <taxon>Bacteria</taxon>
        <taxon>Bacillati</taxon>
        <taxon>Cyanobacteriota</taxon>
        <taxon>Cyanophyceae</taxon>
        <taxon>Oscillatoriophycideae</taxon>
        <taxon>Aerosakkonematales</taxon>
        <taxon>Aerosakkonemataceae</taxon>
        <taxon>Aerosakkonema</taxon>
    </lineage>
</organism>
<dbReference type="Pfam" id="PF13424">
    <property type="entry name" value="TPR_12"/>
    <property type="match status" value="1"/>
</dbReference>
<dbReference type="Proteomes" id="UP000641646">
    <property type="component" value="Unassembled WGS sequence"/>
</dbReference>
<dbReference type="PANTHER" id="PTHR10098:SF108">
    <property type="entry name" value="TETRATRICOPEPTIDE REPEAT PROTEIN 28"/>
    <property type="match status" value="1"/>
</dbReference>
<dbReference type="SMART" id="SM00028">
    <property type="entry name" value="TPR"/>
    <property type="match status" value="4"/>
</dbReference>
<feature type="domain" description="CHAT" evidence="2">
    <location>
        <begin position="392"/>
        <end position="672"/>
    </location>
</feature>
<dbReference type="SUPFAM" id="SSF48452">
    <property type="entry name" value="TPR-like"/>
    <property type="match status" value="1"/>
</dbReference>
<dbReference type="Pfam" id="PF12770">
    <property type="entry name" value="CHAT"/>
    <property type="match status" value="1"/>
</dbReference>
<dbReference type="InterPro" id="IPR019734">
    <property type="entry name" value="TPR_rpt"/>
</dbReference>
<dbReference type="Gene3D" id="1.25.40.10">
    <property type="entry name" value="Tetratricopeptide repeat domain"/>
    <property type="match status" value="1"/>
</dbReference>
<sequence>MKLSIIRTTLLVSAILSANAAIALNPEPINKCNSYSLACRNTLISRLSSEQLNPFLRLIQSGTDDREAKNYNQAIQTFQAALQLAQRLNYADGQWLARYNMAQTYLESDNFPKALELHQQNLAFFLQRQEDFDDKTKAPYTLIYISDIYTAQKNYAKAIESLNQAIAFIEKVNLSPYSDSKARVLQQLGMNYFLAGNMPAADTNLAASLAAYQNIRKQRVGEQLAQQVDYSYEIEVNRWRQQVLVAQNRFNEALELAEQNRARAFVGLLASRLNSTSEFPATDDAPNIEQIKQIAKAENATLVTYSVIYDFNPQGAFWAENYQKFRATKLLIWVIKPTGEVAFRRSNIVSGNASLQEIVRQARASIGARGIGISVTAARVVNNNRPNNAQTAELKQLHQLLIQPIANLLPTNPSNRIIFIPQDFLFLVPFPALQDSAGKYLIEKHTILTSPSIQVLQLTRSQQQRIQQEAKGILIVGNPTMPSIRVSPNQPPQQLPSLPGAEKEAIAIAKMFATQPLLGANATKATVLESLSKARIVHLATHGLLDDIGGFFSSLALAPTDRDNGFLTAREIISLKLSAELVVLSACDTGRGQISGDGVVGLSRSLIGAGVPSVIVSLWSVPDAPTASLMTAFYQNLKSGSDKAQALRSAMLKTMKDYPNPINWAAFTLIGAANSSGTLQAVTGGVSVANNSNTNSTQAAVRYYTVFPVPDNVTDYRESPSLRVPGEVDIFFHSTLSFEQLIDFYRQAYRQRGLTENTGNTRLTKDSAQLVFFGSPNGKRIIIQASEDYLGRGFRSVSVRFE</sequence>
<evidence type="ECO:0000259" key="2">
    <source>
        <dbReference type="Pfam" id="PF12770"/>
    </source>
</evidence>